<sequence>MTTVSPGETRPFETIFTEPVWYDVEFSFDGSTKNGRTAYHPTPPDRDYGNVLESAITDSGWSSWQISATENLGAFASRSDE</sequence>
<name>A0ABD6APW4_9EURY</name>
<dbReference type="RefSeq" id="WP_250871881.1">
    <property type="nucleotide sequence ID" value="NZ_JALXFV010000002.1"/>
</dbReference>
<organism evidence="1 2">
    <name type="scientific">Halomarina rubra</name>
    <dbReference type="NCBI Taxonomy" id="2071873"/>
    <lineage>
        <taxon>Archaea</taxon>
        <taxon>Methanobacteriati</taxon>
        <taxon>Methanobacteriota</taxon>
        <taxon>Stenosarchaea group</taxon>
        <taxon>Halobacteria</taxon>
        <taxon>Halobacteriales</taxon>
        <taxon>Natronomonadaceae</taxon>
        <taxon>Halomarina</taxon>
    </lineage>
</organism>
<keyword evidence="2" id="KW-1185">Reference proteome</keyword>
<evidence type="ECO:0000313" key="1">
    <source>
        <dbReference type="EMBL" id="MFD1511898.1"/>
    </source>
</evidence>
<reference evidence="1 2" key="1">
    <citation type="journal article" date="2019" name="Int. J. Syst. Evol. Microbiol.">
        <title>The Global Catalogue of Microorganisms (GCM) 10K type strain sequencing project: providing services to taxonomists for standard genome sequencing and annotation.</title>
        <authorList>
            <consortium name="The Broad Institute Genomics Platform"/>
            <consortium name="The Broad Institute Genome Sequencing Center for Infectious Disease"/>
            <person name="Wu L."/>
            <person name="Ma J."/>
        </authorList>
    </citation>
    <scope>NUCLEOTIDE SEQUENCE [LARGE SCALE GENOMIC DNA]</scope>
    <source>
        <strain evidence="1 2">CGMCC 1.12563</strain>
    </source>
</reference>
<accession>A0ABD6APW4</accession>
<comment type="caution">
    <text evidence="1">The sequence shown here is derived from an EMBL/GenBank/DDBJ whole genome shotgun (WGS) entry which is preliminary data.</text>
</comment>
<dbReference type="EMBL" id="JBHUDC010000002">
    <property type="protein sequence ID" value="MFD1511898.1"/>
    <property type="molecule type" value="Genomic_DNA"/>
</dbReference>
<protein>
    <submittedName>
        <fullName evidence="1">Uncharacterized protein</fullName>
    </submittedName>
</protein>
<gene>
    <name evidence="1" type="ORF">ACFSBT_01225</name>
</gene>
<evidence type="ECO:0000313" key="2">
    <source>
        <dbReference type="Proteomes" id="UP001597187"/>
    </source>
</evidence>
<dbReference type="AlphaFoldDB" id="A0ABD6APW4"/>
<proteinExistence type="predicted"/>
<dbReference type="Proteomes" id="UP001597187">
    <property type="component" value="Unassembled WGS sequence"/>
</dbReference>